<reference evidence="1" key="1">
    <citation type="submission" date="2018-05" db="EMBL/GenBank/DDBJ databases">
        <authorList>
            <person name="Lanie J.A."/>
            <person name="Ng W.-L."/>
            <person name="Kazmierczak K.M."/>
            <person name="Andrzejewski T.M."/>
            <person name="Davidsen T.M."/>
            <person name="Wayne K.J."/>
            <person name="Tettelin H."/>
            <person name="Glass J.I."/>
            <person name="Rusch D."/>
            <person name="Podicherti R."/>
            <person name="Tsui H.-C.T."/>
            <person name="Winkler M.E."/>
        </authorList>
    </citation>
    <scope>NUCLEOTIDE SEQUENCE</scope>
</reference>
<dbReference type="EMBL" id="UINC01166600">
    <property type="protein sequence ID" value="SVD68645.1"/>
    <property type="molecule type" value="Genomic_DNA"/>
</dbReference>
<name>A0A382XDG9_9ZZZZ</name>
<organism evidence="1">
    <name type="scientific">marine metagenome</name>
    <dbReference type="NCBI Taxonomy" id="408172"/>
    <lineage>
        <taxon>unclassified sequences</taxon>
        <taxon>metagenomes</taxon>
        <taxon>ecological metagenomes</taxon>
    </lineage>
</organism>
<gene>
    <name evidence="1" type="ORF">METZ01_LOCUS421499</name>
</gene>
<evidence type="ECO:0000313" key="1">
    <source>
        <dbReference type="EMBL" id="SVD68645.1"/>
    </source>
</evidence>
<feature type="non-terminal residue" evidence="1">
    <location>
        <position position="27"/>
    </location>
</feature>
<dbReference type="AlphaFoldDB" id="A0A382XDG9"/>
<sequence length="27" mass="3052">MEKRIAGYLFFSILFGGFPESIEDIDG</sequence>
<protein>
    <submittedName>
        <fullName evidence="1">Uncharacterized protein</fullName>
    </submittedName>
</protein>
<proteinExistence type="predicted"/>
<accession>A0A382XDG9</accession>